<feature type="chain" id="PRO_5040919099" evidence="2">
    <location>
        <begin position="23"/>
        <end position="482"/>
    </location>
</feature>
<dbReference type="AlphaFoldDB" id="A0A9W3A923"/>
<protein>
    <submittedName>
        <fullName evidence="5">Chitin deacetylase 7-like isoform X2</fullName>
    </submittedName>
</protein>
<dbReference type="Pfam" id="PF01607">
    <property type="entry name" value="CBM_14"/>
    <property type="match status" value="1"/>
</dbReference>
<feature type="region of interest" description="Disordered" evidence="1">
    <location>
        <begin position="88"/>
        <end position="159"/>
    </location>
</feature>
<name>A0A9W3A923_BIOGL</name>
<dbReference type="Gene3D" id="2.170.140.10">
    <property type="entry name" value="Chitin binding domain"/>
    <property type="match status" value="1"/>
</dbReference>
<dbReference type="InterPro" id="IPR002557">
    <property type="entry name" value="Chitin-bd_dom"/>
</dbReference>
<dbReference type="SUPFAM" id="SSF88713">
    <property type="entry name" value="Glycoside hydrolase/deacetylase"/>
    <property type="match status" value="1"/>
</dbReference>
<dbReference type="InterPro" id="IPR036508">
    <property type="entry name" value="Chitin-bd_dom_sf"/>
</dbReference>
<dbReference type="GeneID" id="106056109"/>
<dbReference type="Gene3D" id="3.20.20.370">
    <property type="entry name" value="Glycoside hydrolase/deacetylase"/>
    <property type="match status" value="1"/>
</dbReference>
<dbReference type="SUPFAM" id="SSF57625">
    <property type="entry name" value="Invertebrate chitin-binding proteins"/>
    <property type="match status" value="1"/>
</dbReference>
<accession>A0A9W3A923</accession>
<dbReference type="SMART" id="SM00494">
    <property type="entry name" value="ChtBD2"/>
    <property type="match status" value="1"/>
</dbReference>
<feature type="signal peptide" evidence="2">
    <location>
        <begin position="1"/>
        <end position="22"/>
    </location>
</feature>
<feature type="compositionally biased region" description="Basic and acidic residues" evidence="1">
    <location>
        <begin position="100"/>
        <end position="132"/>
    </location>
</feature>
<organism evidence="4 5">
    <name type="scientific">Biomphalaria glabrata</name>
    <name type="common">Bloodfluke planorb</name>
    <name type="synonym">Freshwater snail</name>
    <dbReference type="NCBI Taxonomy" id="6526"/>
    <lineage>
        <taxon>Eukaryota</taxon>
        <taxon>Metazoa</taxon>
        <taxon>Spiralia</taxon>
        <taxon>Lophotrochozoa</taxon>
        <taxon>Mollusca</taxon>
        <taxon>Gastropoda</taxon>
        <taxon>Heterobranchia</taxon>
        <taxon>Euthyneura</taxon>
        <taxon>Panpulmonata</taxon>
        <taxon>Hygrophila</taxon>
        <taxon>Lymnaeoidea</taxon>
        <taxon>Planorbidae</taxon>
        <taxon>Biomphalaria</taxon>
    </lineage>
</organism>
<evidence type="ECO:0000313" key="5">
    <source>
        <dbReference type="RefSeq" id="XP_055883797.1"/>
    </source>
</evidence>
<keyword evidence="2" id="KW-0732">Signal</keyword>
<dbReference type="PANTHER" id="PTHR45985:SF3">
    <property type="entry name" value="CHITIN DEACETYLASE-LIKE 4"/>
    <property type="match status" value="1"/>
</dbReference>
<feature type="compositionally biased region" description="Low complexity" evidence="1">
    <location>
        <begin position="133"/>
        <end position="155"/>
    </location>
</feature>
<reference evidence="5" key="1">
    <citation type="submission" date="2025-08" db="UniProtKB">
        <authorList>
            <consortium name="RefSeq"/>
        </authorList>
    </citation>
    <scope>IDENTIFICATION</scope>
</reference>
<dbReference type="GO" id="GO:0008061">
    <property type="term" value="F:chitin binding"/>
    <property type="evidence" value="ECO:0007669"/>
    <property type="project" value="InterPro"/>
</dbReference>
<dbReference type="PROSITE" id="PS50940">
    <property type="entry name" value="CHIT_BIND_II"/>
    <property type="match status" value="1"/>
</dbReference>
<evidence type="ECO:0000313" key="4">
    <source>
        <dbReference type="Proteomes" id="UP001165740"/>
    </source>
</evidence>
<feature type="domain" description="Chitin-binding type-2" evidence="3">
    <location>
        <begin position="33"/>
        <end position="87"/>
    </location>
</feature>
<dbReference type="RefSeq" id="XP_055883797.1">
    <property type="nucleotide sequence ID" value="XM_056027822.1"/>
</dbReference>
<sequence length="482" mass="53445">MHFEKIITSALCLVMMSSVTWAQESSESSYYDESSCDNEHFYCDFDDPSMFYRCMDGVFHSFKCPSGLHFSVSSQTCDWPHKADCSGSDDHLQETGASKSGHEQASHSDGEHGSEDHGSSHSSPEESGHSGSEHSGSSGSSSSGHSSGGHSASASISKHDLSGDCDPSSCQLPSCYCPGTAIPRGLSASSVPQMVMLTFDDEVSGAFYGYYQRLFRPGRYNPNGCPVRGCMYVSGSGTEYDLVYPLYAMGNEIASHTISHKFPHTWWSTASYQDFYDESTGMRENLISRAGLPKEAIKGFRVPFLQLGSDNMYSALYDAGFHYDTSMFTGSEQETGDPIWPFTLDYTPSNVYCQHGPCPHKQYPGMWEIPVQRWFGMDGHSCAMPDGCSATGDAEETLEYLKSNFRRFYHSNRAPFGIFIHARWFHTEHNLDGLDRFIDYLLTIDDVYIVTPSQVLEWMKNPTPLSSIRSFGPWSCHGGATD</sequence>
<evidence type="ECO:0000256" key="2">
    <source>
        <dbReference type="SAM" id="SignalP"/>
    </source>
</evidence>
<dbReference type="PANTHER" id="PTHR45985">
    <property type="match status" value="1"/>
</dbReference>
<dbReference type="GO" id="GO:0005576">
    <property type="term" value="C:extracellular region"/>
    <property type="evidence" value="ECO:0007669"/>
    <property type="project" value="InterPro"/>
</dbReference>
<dbReference type="InterPro" id="IPR052740">
    <property type="entry name" value="CE4"/>
</dbReference>
<evidence type="ECO:0000259" key="3">
    <source>
        <dbReference type="PROSITE" id="PS50940"/>
    </source>
</evidence>
<gene>
    <name evidence="5" type="primary">LOC106056109</name>
</gene>
<dbReference type="GO" id="GO:0005975">
    <property type="term" value="P:carbohydrate metabolic process"/>
    <property type="evidence" value="ECO:0007669"/>
    <property type="project" value="InterPro"/>
</dbReference>
<keyword evidence="4" id="KW-1185">Reference proteome</keyword>
<dbReference type="Proteomes" id="UP001165740">
    <property type="component" value="Chromosome 4"/>
</dbReference>
<proteinExistence type="predicted"/>
<dbReference type="InterPro" id="IPR011330">
    <property type="entry name" value="Glyco_hydro/deAcase_b/a-brl"/>
</dbReference>
<evidence type="ECO:0000256" key="1">
    <source>
        <dbReference type="SAM" id="MobiDB-lite"/>
    </source>
</evidence>